<keyword evidence="1" id="KW-1133">Transmembrane helix</keyword>
<feature type="transmembrane region" description="Helical" evidence="1">
    <location>
        <begin position="12"/>
        <end position="33"/>
    </location>
</feature>
<keyword evidence="1" id="KW-0812">Transmembrane</keyword>
<evidence type="ECO:0000313" key="2">
    <source>
        <dbReference type="EMBL" id="GAI91640.1"/>
    </source>
</evidence>
<dbReference type="EMBL" id="BARW01021758">
    <property type="protein sequence ID" value="GAI91640.1"/>
    <property type="molecule type" value="Genomic_DNA"/>
</dbReference>
<proteinExistence type="predicted"/>
<dbReference type="AlphaFoldDB" id="X1TVQ2"/>
<comment type="caution">
    <text evidence="2">The sequence shown here is derived from an EMBL/GenBank/DDBJ whole genome shotgun (WGS) entry which is preliminary data.</text>
</comment>
<organism evidence="2">
    <name type="scientific">marine sediment metagenome</name>
    <dbReference type="NCBI Taxonomy" id="412755"/>
    <lineage>
        <taxon>unclassified sequences</taxon>
        <taxon>metagenomes</taxon>
        <taxon>ecological metagenomes</taxon>
    </lineage>
</organism>
<keyword evidence="1" id="KW-0472">Membrane</keyword>
<protein>
    <submittedName>
        <fullName evidence="2">Uncharacterized protein</fullName>
    </submittedName>
</protein>
<gene>
    <name evidence="2" type="ORF">S12H4_36493</name>
</gene>
<accession>X1TVQ2</accession>
<reference evidence="2" key="1">
    <citation type="journal article" date="2014" name="Front. Microbiol.">
        <title>High frequency of phylogenetically diverse reductive dehalogenase-homologous genes in deep subseafloor sedimentary metagenomes.</title>
        <authorList>
            <person name="Kawai M."/>
            <person name="Futagami T."/>
            <person name="Toyoda A."/>
            <person name="Takaki Y."/>
            <person name="Nishi S."/>
            <person name="Hori S."/>
            <person name="Arai W."/>
            <person name="Tsubouchi T."/>
            <person name="Morono Y."/>
            <person name="Uchiyama I."/>
            <person name="Ito T."/>
            <person name="Fujiyama A."/>
            <person name="Inagaki F."/>
            <person name="Takami H."/>
        </authorList>
    </citation>
    <scope>NUCLEOTIDE SEQUENCE</scope>
    <source>
        <strain evidence="2">Expedition CK06-06</strain>
    </source>
</reference>
<sequence length="43" mass="5399">MSRKKRIIKQFAYWAITGIAFLAYPGWLLMWYLCWLKIRVEFW</sequence>
<name>X1TVQ2_9ZZZZ</name>
<evidence type="ECO:0000256" key="1">
    <source>
        <dbReference type="SAM" id="Phobius"/>
    </source>
</evidence>